<dbReference type="AlphaFoldDB" id="A0A517ZFN2"/>
<feature type="transmembrane region" description="Helical" evidence="10">
    <location>
        <begin position="271"/>
        <end position="295"/>
    </location>
</feature>
<feature type="transmembrane region" description="Helical" evidence="10">
    <location>
        <begin position="307"/>
        <end position="326"/>
    </location>
</feature>
<evidence type="ECO:0000256" key="9">
    <source>
        <dbReference type="ARBA" id="ARBA00050025"/>
    </source>
</evidence>
<dbReference type="Pfam" id="PF00909">
    <property type="entry name" value="Ammonium_transp"/>
    <property type="match status" value="1"/>
</dbReference>
<dbReference type="NCBIfam" id="TIGR00836">
    <property type="entry name" value="amt"/>
    <property type="match status" value="1"/>
</dbReference>
<dbReference type="PANTHER" id="PTHR43029:SF10">
    <property type="entry name" value="AMMONIUM TRANSPORTER MEP2"/>
    <property type="match status" value="1"/>
</dbReference>
<dbReference type="RefSeq" id="WP_145372564.1">
    <property type="nucleotide sequence ID" value="NZ_CP036275.1"/>
</dbReference>
<comment type="subcellular location">
    <subcellularLocation>
        <location evidence="1 10">Cell membrane</location>
        <topology evidence="1 10">Multi-pass membrane protein</topology>
    </subcellularLocation>
</comment>
<keyword evidence="5 10" id="KW-0812">Transmembrane</keyword>
<dbReference type="GO" id="GO:0005886">
    <property type="term" value="C:plasma membrane"/>
    <property type="evidence" value="ECO:0007669"/>
    <property type="project" value="UniProtKB-SubCell"/>
</dbReference>
<feature type="transmembrane region" description="Helical" evidence="10">
    <location>
        <begin position="332"/>
        <end position="352"/>
    </location>
</feature>
<keyword evidence="7 10" id="KW-0472">Membrane</keyword>
<dbReference type="GO" id="GO:0008519">
    <property type="term" value="F:ammonium channel activity"/>
    <property type="evidence" value="ECO:0007669"/>
    <property type="project" value="InterPro"/>
</dbReference>
<evidence type="ECO:0000256" key="6">
    <source>
        <dbReference type="ARBA" id="ARBA00022989"/>
    </source>
</evidence>
<keyword evidence="13" id="KW-1185">Reference proteome</keyword>
<dbReference type="InterPro" id="IPR029020">
    <property type="entry name" value="Ammonium/urea_transptr"/>
</dbReference>
<feature type="transmembrane region" description="Helical" evidence="10">
    <location>
        <begin position="146"/>
        <end position="167"/>
    </location>
</feature>
<feature type="transmembrane region" description="Helical" evidence="10">
    <location>
        <begin position="215"/>
        <end position="236"/>
    </location>
</feature>
<evidence type="ECO:0000313" key="13">
    <source>
        <dbReference type="Proteomes" id="UP000320496"/>
    </source>
</evidence>
<sequence length="459" mass="47584">MFKRVGLMLLGGALLLGGTVETVLAQGAGGEAATAYVEPEWDSGNIAWMLTSSALVLMMTAPGLALFYGGLVRKKNILGVMMQCVFLMGLMSIVWALWGYSLAFGGSGGFIGNFEYVLLNGVMPTWDAAQGVAIVPAVDNGIPHSVFMVFQGMFFIITPALICGAFAERMKFSAMCLYMVLWGTLVYCPIAHWVWGPGGWLLEGKYAALDFAGGTVVHISSGVSALVASILIGRRLGFGQEPMPPHNLTYTAIGAALLWVGWFGFNAGSAVAANAVAANAFVATHLAASGGVLAWSAAEWITRGKPSILGGCSGAVAGLVCITPAAGAVNPIHGIILGLIAGYVCFLGCTTIKNRFGYDDSLDAFGVHGIGGTVGALLTGVFATRAITGDAEVYGLIEGGVQQFVNQAIGVVAAAALSIVGTLIILKVLDATIGLRVSQDDEIQGLDLSQHGEEGYIFL</sequence>
<feature type="transmembrane region" description="Helical" evidence="10">
    <location>
        <begin position="364"/>
        <end position="384"/>
    </location>
</feature>
<keyword evidence="8 10" id="KW-0924">Ammonia transport</keyword>
<evidence type="ECO:0000256" key="3">
    <source>
        <dbReference type="ARBA" id="ARBA00022448"/>
    </source>
</evidence>
<dbReference type="EMBL" id="CP036275">
    <property type="protein sequence ID" value="QDU41303.1"/>
    <property type="molecule type" value="Genomic_DNA"/>
</dbReference>
<evidence type="ECO:0000256" key="10">
    <source>
        <dbReference type="RuleBase" id="RU362002"/>
    </source>
</evidence>
<dbReference type="InterPro" id="IPR018047">
    <property type="entry name" value="Ammonium_transpt_CS"/>
</dbReference>
<evidence type="ECO:0000256" key="2">
    <source>
        <dbReference type="ARBA" id="ARBA00005887"/>
    </source>
</evidence>
<reference evidence="12 13" key="1">
    <citation type="submission" date="2019-02" db="EMBL/GenBank/DDBJ databases">
        <title>Deep-cultivation of Planctomycetes and their phenomic and genomic characterization uncovers novel biology.</title>
        <authorList>
            <person name="Wiegand S."/>
            <person name="Jogler M."/>
            <person name="Boedeker C."/>
            <person name="Pinto D."/>
            <person name="Vollmers J."/>
            <person name="Rivas-Marin E."/>
            <person name="Kohn T."/>
            <person name="Peeters S.H."/>
            <person name="Heuer A."/>
            <person name="Rast P."/>
            <person name="Oberbeckmann S."/>
            <person name="Bunk B."/>
            <person name="Jeske O."/>
            <person name="Meyerdierks A."/>
            <person name="Storesund J.E."/>
            <person name="Kallscheuer N."/>
            <person name="Luecker S."/>
            <person name="Lage O.M."/>
            <person name="Pohl T."/>
            <person name="Merkel B.J."/>
            <person name="Hornburger P."/>
            <person name="Mueller R.-W."/>
            <person name="Bruemmer F."/>
            <person name="Labrenz M."/>
            <person name="Spormann A.M."/>
            <person name="Op den Camp H."/>
            <person name="Overmann J."/>
            <person name="Amann R."/>
            <person name="Jetten M.S.M."/>
            <person name="Mascher T."/>
            <person name="Medema M.H."/>
            <person name="Devos D.P."/>
            <person name="Kaster A.-K."/>
            <person name="Ovreas L."/>
            <person name="Rohde M."/>
            <person name="Galperin M.Y."/>
            <person name="Jogler C."/>
        </authorList>
    </citation>
    <scope>NUCLEOTIDE SEQUENCE [LARGE SCALE GENOMIC DNA]</scope>
    <source>
        <strain evidence="12 13">Mal4</strain>
    </source>
</reference>
<evidence type="ECO:0000256" key="7">
    <source>
        <dbReference type="ARBA" id="ARBA00023136"/>
    </source>
</evidence>
<feature type="domain" description="Ammonium transporter AmtB-like" evidence="11">
    <location>
        <begin position="47"/>
        <end position="456"/>
    </location>
</feature>
<name>A0A517ZFN2_9PLAN</name>
<dbReference type="OrthoDB" id="9814202at2"/>
<keyword evidence="6 10" id="KW-1133">Transmembrane helix</keyword>
<feature type="transmembrane region" description="Helical" evidence="10">
    <location>
        <begin position="248"/>
        <end position="265"/>
    </location>
</feature>
<evidence type="ECO:0000256" key="8">
    <source>
        <dbReference type="ARBA" id="ARBA00023177"/>
    </source>
</evidence>
<organism evidence="12 13">
    <name type="scientific">Maioricimonas rarisocia</name>
    <dbReference type="NCBI Taxonomy" id="2528026"/>
    <lineage>
        <taxon>Bacteria</taxon>
        <taxon>Pseudomonadati</taxon>
        <taxon>Planctomycetota</taxon>
        <taxon>Planctomycetia</taxon>
        <taxon>Planctomycetales</taxon>
        <taxon>Planctomycetaceae</taxon>
        <taxon>Maioricimonas</taxon>
    </lineage>
</organism>
<dbReference type="Proteomes" id="UP000320496">
    <property type="component" value="Chromosome"/>
</dbReference>
<feature type="transmembrane region" description="Helical" evidence="10">
    <location>
        <begin position="174"/>
        <end position="195"/>
    </location>
</feature>
<dbReference type="KEGG" id="mri:Mal4_56690"/>
<evidence type="ECO:0000256" key="5">
    <source>
        <dbReference type="ARBA" id="ARBA00022692"/>
    </source>
</evidence>
<accession>A0A517ZFN2</accession>
<dbReference type="FunFam" id="1.10.3430.10:FF:000007">
    <property type="entry name" value="Ammonium transporter"/>
    <property type="match status" value="1"/>
</dbReference>
<dbReference type="PANTHER" id="PTHR43029">
    <property type="entry name" value="AMMONIUM TRANSPORTER MEP2"/>
    <property type="match status" value="1"/>
</dbReference>
<dbReference type="Gene3D" id="1.10.3430.10">
    <property type="entry name" value="Ammonium transporter AmtB like domains"/>
    <property type="match status" value="1"/>
</dbReference>
<feature type="transmembrane region" description="Helical" evidence="10">
    <location>
        <begin position="78"/>
        <end position="98"/>
    </location>
</feature>
<dbReference type="SUPFAM" id="SSF111352">
    <property type="entry name" value="Ammonium transporter"/>
    <property type="match status" value="1"/>
</dbReference>
<keyword evidence="4" id="KW-1003">Cell membrane</keyword>
<gene>
    <name evidence="12" type="primary">nrgA</name>
    <name evidence="12" type="ORF">Mal4_56690</name>
</gene>
<keyword evidence="3 10" id="KW-0813">Transport</keyword>
<evidence type="ECO:0000256" key="4">
    <source>
        <dbReference type="ARBA" id="ARBA00022475"/>
    </source>
</evidence>
<evidence type="ECO:0000259" key="11">
    <source>
        <dbReference type="Pfam" id="PF00909"/>
    </source>
</evidence>
<feature type="transmembrane region" description="Helical" evidence="10">
    <location>
        <begin position="404"/>
        <end position="426"/>
    </location>
</feature>
<dbReference type="InterPro" id="IPR024041">
    <property type="entry name" value="NH4_transpt_AmtB-like_dom"/>
</dbReference>
<protein>
    <recommendedName>
        <fullName evidence="9 10">Ammonium transporter</fullName>
    </recommendedName>
</protein>
<comment type="similarity">
    <text evidence="2 10">Belongs to the ammonia transporter channel (TC 1.A.11.2) family.</text>
</comment>
<evidence type="ECO:0000256" key="1">
    <source>
        <dbReference type="ARBA" id="ARBA00004651"/>
    </source>
</evidence>
<evidence type="ECO:0000313" key="12">
    <source>
        <dbReference type="EMBL" id="QDU41303.1"/>
    </source>
</evidence>
<dbReference type="InterPro" id="IPR001905">
    <property type="entry name" value="Ammonium_transpt"/>
</dbReference>
<proteinExistence type="inferred from homology"/>
<dbReference type="PROSITE" id="PS01219">
    <property type="entry name" value="AMMONIUM_TRANSP"/>
    <property type="match status" value="1"/>
</dbReference>
<feature type="transmembrane region" description="Helical" evidence="10">
    <location>
        <begin position="49"/>
        <end position="71"/>
    </location>
</feature>